<sequence length="695" mass="78035">MEASLFVNWEALDSLVLNFAKSENLIEDSSPPSSPPSTSSTSTSSSSTSPSSLFSSSSLLYHSRLLIRQIRKHLEFGDVDSCIHLLHIHAPFILDDHRLLFLLQKQKFIELLRRGTEKDRHLAIECLRTALAPCALDAYPEAYEEFKHVLLALIFDKDDQASPVAIEWSERRRFDIAGFLSSFLRVHFNAYDPMFSMTLRYLISIHKFYCSHQGISSPISDLTERLLLEERDPPPIPKESLYEAPPFDEVDIQALAHAVELTRQGAIDSLRFSKGDLVQAFQNELCRMKLDVSVLDELVHEYSVYRGIVDGDLTSSSGIQTSGGSSIVCQSDHHSTKEFNSDKDAPQEINAETMSIEGTNIEFRSTSEVMNNRDDCSTSEIHKSENCRGLPRNRSPGSGERRRRKRWRGRVEMEEINPDIPFSGTRKPDPINDTLEEQQIVSNSDDNRYEFVLEMKDFAYKGMASEVVEEVNAMDPSFFTQNPVLLFQLKQVEFLKLVNSGAHSEALRVACSYLGPSASKNPSLLKPLKETLLALLRPDEDALAKGVSLPVLATSLQVAMGRRLGIEEPRLMKLMRAALHTHNEWFRLQMCKDRFEGLLKIDSLKEIHAPLLTDDTFKTNADMCTPGSSQVTISSSITMPEDGNSPMQVSSGDVICDENAILKVMEFLALPRADAIHLLAQYNGNAESVIQQIFA</sequence>
<evidence type="ECO:0000259" key="2">
    <source>
        <dbReference type="PROSITE" id="PS50897"/>
    </source>
</evidence>
<protein>
    <recommendedName>
        <fullName evidence="2">CTLH domain-containing protein</fullName>
    </recommendedName>
</protein>
<gene>
    <name evidence="3" type="ORF">IFM89_030933</name>
</gene>
<dbReference type="SMART" id="SM00668">
    <property type="entry name" value="CTLH"/>
    <property type="match status" value="2"/>
</dbReference>
<evidence type="ECO:0000313" key="4">
    <source>
        <dbReference type="Proteomes" id="UP000631114"/>
    </source>
</evidence>
<feature type="domain" description="CTLH" evidence="2">
    <location>
        <begin position="63"/>
        <end position="119"/>
    </location>
</feature>
<feature type="compositionally biased region" description="Low complexity" evidence="1">
    <location>
        <begin position="36"/>
        <end position="51"/>
    </location>
</feature>
<evidence type="ECO:0000313" key="3">
    <source>
        <dbReference type="EMBL" id="KAF9602777.1"/>
    </source>
</evidence>
<reference evidence="3 4" key="1">
    <citation type="submission" date="2020-10" db="EMBL/GenBank/DDBJ databases">
        <title>The Coptis chinensis genome and diversification of protoberbering-type alkaloids.</title>
        <authorList>
            <person name="Wang B."/>
            <person name="Shu S."/>
            <person name="Song C."/>
            <person name="Liu Y."/>
        </authorList>
    </citation>
    <scope>NUCLEOTIDE SEQUENCE [LARGE SCALE GENOMIC DNA]</scope>
    <source>
        <strain evidence="3">HL-2020</strain>
        <tissue evidence="3">Leaf</tissue>
    </source>
</reference>
<dbReference type="InterPro" id="IPR024964">
    <property type="entry name" value="CTLH/CRA"/>
</dbReference>
<dbReference type="PANTHER" id="PTHR12864">
    <property type="entry name" value="RAN BINDING PROTEIN 9-RELATED"/>
    <property type="match status" value="1"/>
</dbReference>
<dbReference type="Proteomes" id="UP000631114">
    <property type="component" value="Unassembled WGS sequence"/>
</dbReference>
<feature type="domain" description="CTLH" evidence="2">
    <location>
        <begin position="461"/>
        <end position="505"/>
    </location>
</feature>
<feature type="compositionally biased region" description="Basic and acidic residues" evidence="1">
    <location>
        <begin position="371"/>
        <end position="386"/>
    </location>
</feature>
<dbReference type="PROSITE" id="PS50897">
    <property type="entry name" value="CTLH"/>
    <property type="match status" value="2"/>
</dbReference>
<dbReference type="EMBL" id="JADFTS010000006">
    <property type="protein sequence ID" value="KAF9602777.1"/>
    <property type="molecule type" value="Genomic_DNA"/>
</dbReference>
<accession>A0A835HQV0</accession>
<dbReference type="InterPro" id="IPR006595">
    <property type="entry name" value="CTLH_C"/>
</dbReference>
<name>A0A835HQV0_9MAGN</name>
<evidence type="ECO:0000256" key="1">
    <source>
        <dbReference type="SAM" id="MobiDB-lite"/>
    </source>
</evidence>
<comment type="caution">
    <text evidence="3">The sequence shown here is derived from an EMBL/GenBank/DDBJ whole genome shotgun (WGS) entry which is preliminary data.</text>
</comment>
<dbReference type="Pfam" id="PF10607">
    <property type="entry name" value="CTLH"/>
    <property type="match status" value="1"/>
</dbReference>
<organism evidence="3 4">
    <name type="scientific">Coptis chinensis</name>
    <dbReference type="NCBI Taxonomy" id="261450"/>
    <lineage>
        <taxon>Eukaryota</taxon>
        <taxon>Viridiplantae</taxon>
        <taxon>Streptophyta</taxon>
        <taxon>Embryophyta</taxon>
        <taxon>Tracheophyta</taxon>
        <taxon>Spermatophyta</taxon>
        <taxon>Magnoliopsida</taxon>
        <taxon>Ranunculales</taxon>
        <taxon>Ranunculaceae</taxon>
        <taxon>Coptidoideae</taxon>
        <taxon>Coptis</taxon>
    </lineage>
</organism>
<dbReference type="InterPro" id="IPR050618">
    <property type="entry name" value="Ubq-SigPath_Reg"/>
</dbReference>
<feature type="region of interest" description="Disordered" evidence="1">
    <location>
        <begin position="27"/>
        <end position="51"/>
    </location>
</feature>
<keyword evidence="4" id="KW-1185">Reference proteome</keyword>
<dbReference type="AlphaFoldDB" id="A0A835HQV0"/>
<feature type="region of interest" description="Disordered" evidence="1">
    <location>
        <begin position="368"/>
        <end position="409"/>
    </location>
</feature>
<dbReference type="OrthoDB" id="2415936at2759"/>
<proteinExistence type="predicted"/>